<dbReference type="PANTHER" id="PTHR46382:SF1">
    <property type="entry name" value="PHOSPHATIDATE CYTIDYLYLTRANSFERASE"/>
    <property type="match status" value="1"/>
</dbReference>
<dbReference type="GO" id="GO:0005886">
    <property type="term" value="C:plasma membrane"/>
    <property type="evidence" value="ECO:0007669"/>
    <property type="project" value="UniProtKB-SubCell"/>
</dbReference>
<dbReference type="GO" id="GO:0016024">
    <property type="term" value="P:CDP-diacylglycerol biosynthetic process"/>
    <property type="evidence" value="ECO:0007669"/>
    <property type="project" value="UniProtKB-UniPathway"/>
</dbReference>
<keyword evidence="21" id="KW-1185">Reference proteome</keyword>
<keyword evidence="12 18" id="KW-0548">Nucleotidyltransferase</keyword>
<evidence type="ECO:0000256" key="9">
    <source>
        <dbReference type="ARBA" id="ARBA00022516"/>
    </source>
</evidence>
<dbReference type="EMBL" id="QANS01000002">
    <property type="protein sequence ID" value="PTU32166.1"/>
    <property type="molecule type" value="Genomic_DNA"/>
</dbReference>
<dbReference type="PROSITE" id="PS01315">
    <property type="entry name" value="CDS"/>
    <property type="match status" value="1"/>
</dbReference>
<evidence type="ECO:0000256" key="17">
    <source>
        <dbReference type="ARBA" id="ARBA00023264"/>
    </source>
</evidence>
<dbReference type="InterPro" id="IPR000374">
    <property type="entry name" value="PC_trans"/>
</dbReference>
<feature type="transmembrane region" description="Helical" evidence="19">
    <location>
        <begin position="57"/>
        <end position="74"/>
    </location>
</feature>
<evidence type="ECO:0000256" key="10">
    <source>
        <dbReference type="ARBA" id="ARBA00022679"/>
    </source>
</evidence>
<organism evidence="20 21">
    <name type="scientific">Stenotrophobium rhamnosiphilum</name>
    <dbReference type="NCBI Taxonomy" id="2029166"/>
    <lineage>
        <taxon>Bacteria</taxon>
        <taxon>Pseudomonadati</taxon>
        <taxon>Pseudomonadota</taxon>
        <taxon>Gammaproteobacteria</taxon>
        <taxon>Nevskiales</taxon>
        <taxon>Nevskiaceae</taxon>
        <taxon>Stenotrophobium</taxon>
    </lineage>
</organism>
<evidence type="ECO:0000256" key="13">
    <source>
        <dbReference type="ARBA" id="ARBA00022989"/>
    </source>
</evidence>
<comment type="caution">
    <text evidence="20">The sequence shown here is derived from an EMBL/GenBank/DDBJ whole genome shotgun (WGS) entry which is preliminary data.</text>
</comment>
<dbReference type="UniPathway" id="UPA00557">
    <property type="reaction ID" value="UER00614"/>
</dbReference>
<comment type="pathway">
    <text evidence="3 18">Phospholipid metabolism; CDP-diacylglycerol biosynthesis; CDP-diacylglycerol from sn-glycerol 3-phosphate: step 3/3.</text>
</comment>
<keyword evidence="15 19" id="KW-0472">Membrane</keyword>
<dbReference type="GO" id="GO:0004605">
    <property type="term" value="F:phosphatidate cytidylyltransferase activity"/>
    <property type="evidence" value="ECO:0007669"/>
    <property type="project" value="UniProtKB-EC"/>
</dbReference>
<evidence type="ECO:0000256" key="19">
    <source>
        <dbReference type="SAM" id="Phobius"/>
    </source>
</evidence>
<keyword evidence="14" id="KW-0443">Lipid metabolism</keyword>
<evidence type="ECO:0000256" key="5">
    <source>
        <dbReference type="ARBA" id="ARBA00010185"/>
    </source>
</evidence>
<dbReference type="Proteomes" id="UP000244248">
    <property type="component" value="Unassembled WGS sequence"/>
</dbReference>
<evidence type="ECO:0000313" key="21">
    <source>
        <dbReference type="Proteomes" id="UP000244248"/>
    </source>
</evidence>
<feature type="transmembrane region" description="Helical" evidence="19">
    <location>
        <begin position="205"/>
        <end position="223"/>
    </location>
</feature>
<evidence type="ECO:0000256" key="2">
    <source>
        <dbReference type="ARBA" id="ARBA00004651"/>
    </source>
</evidence>
<dbReference type="OrthoDB" id="9799199at2"/>
<keyword evidence="9" id="KW-0444">Lipid biosynthesis</keyword>
<evidence type="ECO:0000256" key="18">
    <source>
        <dbReference type="RuleBase" id="RU003938"/>
    </source>
</evidence>
<dbReference type="RefSeq" id="WP_107939358.1">
    <property type="nucleotide sequence ID" value="NZ_QANS01000002.1"/>
</dbReference>
<dbReference type="EC" id="2.7.7.41" evidence="6 18"/>
<dbReference type="AlphaFoldDB" id="A0A2T5MHW2"/>
<sequence>MLMQRVITALLLLPVLLGMIWFAPTPWLYVFFSAAGLMIAWEWTGLMRWSGHSAKRYLYVAAMAIVLFAVWAAPIEYRPWLFGVAAVWWVFSFILVSGFPQNFQRHPPSDIAMSLLGLLLISSTLLALATLHAMPNGVMRLIYLFFLIFAADTGAYFAGRTFGKHKLAPNVSPGKTIEGAIGGVLLCGAWSLVGGHYIFQAQGDALIALFVLSMVIAVFSIVGDLTESMFKRHAGIKDSGNILPGHGGILDRVDSILSAAPVMVLGLLLLNI</sequence>
<name>A0A2T5MHW2_9GAMM</name>
<reference evidence="20 21" key="1">
    <citation type="submission" date="2018-04" db="EMBL/GenBank/DDBJ databases">
        <title>Novel species isolated from glacier.</title>
        <authorList>
            <person name="Liu Q."/>
            <person name="Xin Y.-H."/>
        </authorList>
    </citation>
    <scope>NUCLEOTIDE SEQUENCE [LARGE SCALE GENOMIC DNA]</scope>
    <source>
        <strain evidence="20 21">GT1R17</strain>
    </source>
</reference>
<comment type="pathway">
    <text evidence="4">Lipid metabolism.</text>
</comment>
<evidence type="ECO:0000313" key="20">
    <source>
        <dbReference type="EMBL" id="PTU32166.1"/>
    </source>
</evidence>
<evidence type="ECO:0000256" key="15">
    <source>
        <dbReference type="ARBA" id="ARBA00023136"/>
    </source>
</evidence>
<evidence type="ECO:0000256" key="3">
    <source>
        <dbReference type="ARBA" id="ARBA00005119"/>
    </source>
</evidence>
<comment type="similarity">
    <text evidence="5 18">Belongs to the CDS family.</text>
</comment>
<keyword evidence="16" id="KW-0594">Phospholipid biosynthesis</keyword>
<gene>
    <name evidence="20" type="ORF">CJD38_05750</name>
</gene>
<evidence type="ECO:0000256" key="16">
    <source>
        <dbReference type="ARBA" id="ARBA00023209"/>
    </source>
</evidence>
<evidence type="ECO:0000256" key="1">
    <source>
        <dbReference type="ARBA" id="ARBA00001698"/>
    </source>
</evidence>
<keyword evidence="11 18" id="KW-0812">Transmembrane</keyword>
<protein>
    <recommendedName>
        <fullName evidence="7 18">Phosphatidate cytidylyltransferase</fullName>
        <ecNumber evidence="6 18">2.7.7.41</ecNumber>
    </recommendedName>
</protein>
<feature type="transmembrane region" description="Helical" evidence="19">
    <location>
        <begin position="111"/>
        <end position="134"/>
    </location>
</feature>
<evidence type="ECO:0000256" key="6">
    <source>
        <dbReference type="ARBA" id="ARBA00012487"/>
    </source>
</evidence>
<keyword evidence="10 18" id="KW-0808">Transferase</keyword>
<evidence type="ECO:0000256" key="7">
    <source>
        <dbReference type="ARBA" id="ARBA00019373"/>
    </source>
</evidence>
<comment type="catalytic activity">
    <reaction evidence="1 18">
        <text>a 1,2-diacyl-sn-glycero-3-phosphate + CTP + H(+) = a CDP-1,2-diacyl-sn-glycerol + diphosphate</text>
        <dbReference type="Rhea" id="RHEA:16229"/>
        <dbReference type="ChEBI" id="CHEBI:15378"/>
        <dbReference type="ChEBI" id="CHEBI:33019"/>
        <dbReference type="ChEBI" id="CHEBI:37563"/>
        <dbReference type="ChEBI" id="CHEBI:58332"/>
        <dbReference type="ChEBI" id="CHEBI:58608"/>
        <dbReference type="EC" id="2.7.7.41"/>
    </reaction>
</comment>
<feature type="transmembrane region" description="Helical" evidence="19">
    <location>
        <begin position="180"/>
        <end position="199"/>
    </location>
</feature>
<feature type="transmembrane region" description="Helical" evidence="19">
    <location>
        <begin position="27"/>
        <end position="45"/>
    </location>
</feature>
<evidence type="ECO:0000256" key="11">
    <source>
        <dbReference type="ARBA" id="ARBA00022692"/>
    </source>
</evidence>
<evidence type="ECO:0000256" key="14">
    <source>
        <dbReference type="ARBA" id="ARBA00023098"/>
    </source>
</evidence>
<evidence type="ECO:0000256" key="8">
    <source>
        <dbReference type="ARBA" id="ARBA00022475"/>
    </source>
</evidence>
<evidence type="ECO:0000256" key="12">
    <source>
        <dbReference type="ARBA" id="ARBA00022695"/>
    </source>
</evidence>
<dbReference type="Pfam" id="PF01148">
    <property type="entry name" value="CTP_transf_1"/>
    <property type="match status" value="1"/>
</dbReference>
<evidence type="ECO:0000256" key="4">
    <source>
        <dbReference type="ARBA" id="ARBA00005189"/>
    </source>
</evidence>
<keyword evidence="13 19" id="KW-1133">Transmembrane helix</keyword>
<comment type="subcellular location">
    <subcellularLocation>
        <location evidence="2">Cell membrane</location>
        <topology evidence="2">Multi-pass membrane protein</topology>
    </subcellularLocation>
</comment>
<proteinExistence type="inferred from homology"/>
<dbReference type="PANTHER" id="PTHR46382">
    <property type="entry name" value="PHOSPHATIDATE CYTIDYLYLTRANSFERASE"/>
    <property type="match status" value="1"/>
</dbReference>
<accession>A0A2T5MHW2</accession>
<keyword evidence="8" id="KW-1003">Cell membrane</keyword>
<feature type="transmembrane region" description="Helical" evidence="19">
    <location>
        <begin position="80"/>
        <end position="99"/>
    </location>
</feature>
<feature type="transmembrane region" description="Helical" evidence="19">
    <location>
        <begin position="140"/>
        <end position="159"/>
    </location>
</feature>
<keyword evidence="17" id="KW-1208">Phospholipid metabolism</keyword>